<dbReference type="EMBL" id="JASCZI010191699">
    <property type="protein sequence ID" value="MED6191258.1"/>
    <property type="molecule type" value="Genomic_DNA"/>
</dbReference>
<name>A0ABU6X407_9FABA</name>
<keyword evidence="2" id="KW-1185">Reference proteome</keyword>
<accession>A0ABU6X407</accession>
<dbReference type="Proteomes" id="UP001341840">
    <property type="component" value="Unassembled WGS sequence"/>
</dbReference>
<sequence>DLSATTTRGYILGFGGRQGYAHETKEFPKRWQVPLVLFLSNLQPAKSESEYPIRSQADPFGYHNPTFKVPMRYFIILFTALK</sequence>
<proteinExistence type="predicted"/>
<feature type="non-terminal residue" evidence="1">
    <location>
        <position position="1"/>
    </location>
</feature>
<organism evidence="1 2">
    <name type="scientific">Stylosanthes scabra</name>
    <dbReference type="NCBI Taxonomy" id="79078"/>
    <lineage>
        <taxon>Eukaryota</taxon>
        <taxon>Viridiplantae</taxon>
        <taxon>Streptophyta</taxon>
        <taxon>Embryophyta</taxon>
        <taxon>Tracheophyta</taxon>
        <taxon>Spermatophyta</taxon>
        <taxon>Magnoliopsida</taxon>
        <taxon>eudicotyledons</taxon>
        <taxon>Gunneridae</taxon>
        <taxon>Pentapetalae</taxon>
        <taxon>rosids</taxon>
        <taxon>fabids</taxon>
        <taxon>Fabales</taxon>
        <taxon>Fabaceae</taxon>
        <taxon>Papilionoideae</taxon>
        <taxon>50 kb inversion clade</taxon>
        <taxon>dalbergioids sensu lato</taxon>
        <taxon>Dalbergieae</taxon>
        <taxon>Pterocarpus clade</taxon>
        <taxon>Stylosanthes</taxon>
    </lineage>
</organism>
<evidence type="ECO:0000313" key="2">
    <source>
        <dbReference type="Proteomes" id="UP001341840"/>
    </source>
</evidence>
<evidence type="ECO:0000313" key="1">
    <source>
        <dbReference type="EMBL" id="MED6191258.1"/>
    </source>
</evidence>
<comment type="caution">
    <text evidence="1">The sequence shown here is derived from an EMBL/GenBank/DDBJ whole genome shotgun (WGS) entry which is preliminary data.</text>
</comment>
<gene>
    <name evidence="1" type="ORF">PIB30_114424</name>
</gene>
<protein>
    <submittedName>
        <fullName evidence="1">Uncharacterized protein</fullName>
    </submittedName>
</protein>
<reference evidence="1 2" key="1">
    <citation type="journal article" date="2023" name="Plants (Basel)">
        <title>Bridging the Gap: Combining Genomics and Transcriptomics Approaches to Understand Stylosanthes scabra, an Orphan Legume from the Brazilian Caatinga.</title>
        <authorList>
            <person name="Ferreira-Neto J.R.C."/>
            <person name="da Silva M.D."/>
            <person name="Binneck E."/>
            <person name="de Melo N.F."/>
            <person name="da Silva R.H."/>
            <person name="de Melo A.L.T.M."/>
            <person name="Pandolfi V."/>
            <person name="Bustamante F.O."/>
            <person name="Brasileiro-Vidal A.C."/>
            <person name="Benko-Iseppon A.M."/>
        </authorList>
    </citation>
    <scope>NUCLEOTIDE SEQUENCE [LARGE SCALE GENOMIC DNA]</scope>
    <source>
        <tissue evidence="1">Leaves</tissue>
    </source>
</reference>